<evidence type="ECO:0000256" key="3">
    <source>
        <dbReference type="SAM" id="SignalP"/>
    </source>
</evidence>
<sequence>MWRAVISMQFIILSIFLNAIVNAQEGHHSPIETTIASTVATVVVGSEHEVACTAADCNERGSCFGTKAMPLCLCQLGFAGVRCQDTYCDSARDCSGRGWCMGTSSQFSCLCNLGFAGERCERETAPAGQITIATPAPPGASHRAPESGARPEQSGEQVHSPRHESGSRNGFGGESAESGGQFSGHNGMML</sequence>
<feature type="domain" description="EGF-like" evidence="4">
    <location>
        <begin position="48"/>
        <end position="84"/>
    </location>
</feature>
<keyword evidence="1" id="KW-1015">Disulfide bond</keyword>
<evidence type="ECO:0000313" key="6">
    <source>
        <dbReference type="Proteomes" id="UP001201812"/>
    </source>
</evidence>
<dbReference type="InterPro" id="IPR000742">
    <property type="entry name" value="EGF"/>
</dbReference>
<evidence type="ECO:0000256" key="1">
    <source>
        <dbReference type="PROSITE-ProRule" id="PRU00076"/>
    </source>
</evidence>
<feature type="region of interest" description="Disordered" evidence="2">
    <location>
        <begin position="131"/>
        <end position="190"/>
    </location>
</feature>
<keyword evidence="6" id="KW-1185">Reference proteome</keyword>
<feature type="disulfide bond" evidence="1">
    <location>
        <begin position="74"/>
        <end position="83"/>
    </location>
</feature>
<dbReference type="CDD" id="cd00054">
    <property type="entry name" value="EGF_CA"/>
    <property type="match status" value="1"/>
</dbReference>
<evidence type="ECO:0000313" key="5">
    <source>
        <dbReference type="EMBL" id="KAI1723751.1"/>
    </source>
</evidence>
<comment type="caution">
    <text evidence="5">The sequence shown here is derived from an EMBL/GenBank/DDBJ whole genome shotgun (WGS) entry which is preliminary data.</text>
</comment>
<keyword evidence="3" id="KW-0732">Signal</keyword>
<dbReference type="Proteomes" id="UP001201812">
    <property type="component" value="Unassembled WGS sequence"/>
</dbReference>
<evidence type="ECO:0000259" key="4">
    <source>
        <dbReference type="PROSITE" id="PS50026"/>
    </source>
</evidence>
<dbReference type="PROSITE" id="PS01186">
    <property type="entry name" value="EGF_2"/>
    <property type="match status" value="2"/>
</dbReference>
<comment type="caution">
    <text evidence="1">Lacks conserved residue(s) required for the propagation of feature annotation.</text>
</comment>
<accession>A0AAD4N9M5</accession>
<name>A0AAD4N9M5_9BILA</name>
<feature type="disulfide bond" evidence="1">
    <location>
        <begin position="111"/>
        <end position="120"/>
    </location>
</feature>
<feature type="chain" id="PRO_5041988061" evidence="3">
    <location>
        <begin position="24"/>
        <end position="190"/>
    </location>
</feature>
<keyword evidence="1" id="KW-0245">EGF-like domain</keyword>
<dbReference type="SMART" id="SM00181">
    <property type="entry name" value="EGF"/>
    <property type="match status" value="2"/>
</dbReference>
<dbReference type="AlphaFoldDB" id="A0AAD4N9M5"/>
<organism evidence="5 6">
    <name type="scientific">Ditylenchus destructor</name>
    <dbReference type="NCBI Taxonomy" id="166010"/>
    <lineage>
        <taxon>Eukaryota</taxon>
        <taxon>Metazoa</taxon>
        <taxon>Ecdysozoa</taxon>
        <taxon>Nematoda</taxon>
        <taxon>Chromadorea</taxon>
        <taxon>Rhabditida</taxon>
        <taxon>Tylenchina</taxon>
        <taxon>Tylenchomorpha</taxon>
        <taxon>Sphaerularioidea</taxon>
        <taxon>Anguinidae</taxon>
        <taxon>Anguininae</taxon>
        <taxon>Ditylenchus</taxon>
    </lineage>
</organism>
<protein>
    <submittedName>
        <fullName evidence="5">Sushi, nidogen and EGF-like domain-containing protein 1</fullName>
    </submittedName>
</protein>
<gene>
    <name evidence="5" type="ORF">DdX_03923</name>
</gene>
<reference evidence="5" key="1">
    <citation type="submission" date="2022-01" db="EMBL/GenBank/DDBJ databases">
        <title>Genome Sequence Resource for Two Populations of Ditylenchus destructor, the Migratory Endoparasitic Phytonematode.</title>
        <authorList>
            <person name="Zhang H."/>
            <person name="Lin R."/>
            <person name="Xie B."/>
        </authorList>
    </citation>
    <scope>NUCLEOTIDE SEQUENCE</scope>
    <source>
        <strain evidence="5">BazhouSP</strain>
    </source>
</reference>
<feature type="signal peptide" evidence="3">
    <location>
        <begin position="1"/>
        <end position="23"/>
    </location>
</feature>
<dbReference type="PROSITE" id="PS50026">
    <property type="entry name" value="EGF_3"/>
    <property type="match status" value="2"/>
</dbReference>
<feature type="domain" description="EGF-like" evidence="4">
    <location>
        <begin position="85"/>
        <end position="121"/>
    </location>
</feature>
<dbReference type="Gene3D" id="2.10.25.10">
    <property type="entry name" value="Laminin"/>
    <property type="match status" value="1"/>
</dbReference>
<dbReference type="EMBL" id="JAKKPZ010000003">
    <property type="protein sequence ID" value="KAI1723751.1"/>
    <property type="molecule type" value="Genomic_DNA"/>
</dbReference>
<evidence type="ECO:0000256" key="2">
    <source>
        <dbReference type="SAM" id="MobiDB-lite"/>
    </source>
</evidence>
<dbReference type="PROSITE" id="PS00022">
    <property type="entry name" value="EGF_1"/>
    <property type="match status" value="2"/>
</dbReference>
<proteinExistence type="predicted"/>